<feature type="region of interest" description="Disordered" evidence="1">
    <location>
        <begin position="69"/>
        <end position="93"/>
    </location>
</feature>
<sequence length="311" mass="35979">MKRYLNQYAQYLTLKPHLPMPFNTSQPLRTTYRQLLITAWQATALRLTHHTPTEYGSKSFDRSRYKRLKPRRATQGKKKVEDPAYEHGKRNRRAYTQQSEPFKTLLLSHRVEQAERQKQLQVAHEQERFREEQEQLVLKREIDVLDEQERSIYGDDELQAQRTRSLSYDDTVQHWLSVNGARKKDETSHSHDVLQTTSCAPNRSSPAQRPLPIGPAVPTDVNAALPADVTQPYLAPRPFTSDKCDGHRSSAPTAQPIQLSHPCHSLLASRLPKPEIPKFNGKTRDWPMFITSFRQSVHDVLESDTDRLNIL</sequence>
<feature type="compositionally biased region" description="Basic and acidic residues" evidence="1">
    <location>
        <begin position="78"/>
        <end position="88"/>
    </location>
</feature>
<gene>
    <name evidence="2" type="ORF">TTRE_0000922401</name>
</gene>
<organism evidence="2 3">
    <name type="scientific">Trichuris trichiura</name>
    <name type="common">Whipworm</name>
    <name type="synonym">Trichocephalus trichiurus</name>
    <dbReference type="NCBI Taxonomy" id="36087"/>
    <lineage>
        <taxon>Eukaryota</taxon>
        <taxon>Metazoa</taxon>
        <taxon>Ecdysozoa</taxon>
        <taxon>Nematoda</taxon>
        <taxon>Enoplea</taxon>
        <taxon>Dorylaimia</taxon>
        <taxon>Trichinellida</taxon>
        <taxon>Trichuridae</taxon>
        <taxon>Trichuris</taxon>
    </lineage>
</organism>
<name>A0A077ZPZ7_TRITR</name>
<keyword evidence="3" id="KW-1185">Reference proteome</keyword>
<evidence type="ECO:0000313" key="2">
    <source>
        <dbReference type="EMBL" id="CDW60825.1"/>
    </source>
</evidence>
<feature type="compositionally biased region" description="Basic and acidic residues" evidence="1">
    <location>
        <begin position="182"/>
        <end position="192"/>
    </location>
</feature>
<feature type="compositionally biased region" description="Polar residues" evidence="1">
    <location>
        <begin position="193"/>
        <end position="207"/>
    </location>
</feature>
<accession>A0A077ZPZ7</accession>
<reference evidence="2" key="2">
    <citation type="submission" date="2014-03" db="EMBL/GenBank/DDBJ databases">
        <title>The whipworm genome and dual-species transcriptomics of an intimate host-pathogen interaction.</title>
        <authorList>
            <person name="Foth B.J."/>
            <person name="Tsai I.J."/>
            <person name="Reid A.J."/>
            <person name="Bancroft A.J."/>
            <person name="Nichol S."/>
            <person name="Tracey A."/>
            <person name="Holroyd N."/>
            <person name="Cotton J.A."/>
            <person name="Stanley E.J."/>
            <person name="Zarowiecki M."/>
            <person name="Liu J.Z."/>
            <person name="Huckvale T."/>
            <person name="Cooper P.J."/>
            <person name="Grencis R.K."/>
            <person name="Berriman M."/>
        </authorList>
    </citation>
    <scope>NUCLEOTIDE SEQUENCE [LARGE SCALE GENOMIC DNA]</scope>
</reference>
<feature type="region of interest" description="Disordered" evidence="1">
    <location>
        <begin position="182"/>
        <end position="209"/>
    </location>
</feature>
<dbReference type="AlphaFoldDB" id="A0A077ZPZ7"/>
<proteinExistence type="predicted"/>
<dbReference type="EMBL" id="HG807456">
    <property type="protein sequence ID" value="CDW60825.1"/>
    <property type="molecule type" value="Genomic_DNA"/>
</dbReference>
<evidence type="ECO:0000256" key="1">
    <source>
        <dbReference type="SAM" id="MobiDB-lite"/>
    </source>
</evidence>
<feature type="non-terminal residue" evidence="2">
    <location>
        <position position="311"/>
    </location>
</feature>
<dbReference type="OrthoDB" id="7739652at2759"/>
<reference evidence="2" key="1">
    <citation type="submission" date="2014-01" db="EMBL/GenBank/DDBJ databases">
        <authorList>
            <person name="Aslett M."/>
        </authorList>
    </citation>
    <scope>NUCLEOTIDE SEQUENCE</scope>
</reference>
<protein>
    <submittedName>
        <fullName evidence="2">Uncharacterized protein</fullName>
    </submittedName>
</protein>
<dbReference type="Proteomes" id="UP000030665">
    <property type="component" value="Unassembled WGS sequence"/>
</dbReference>
<evidence type="ECO:0000313" key="3">
    <source>
        <dbReference type="Proteomes" id="UP000030665"/>
    </source>
</evidence>